<evidence type="ECO:0000313" key="3">
    <source>
        <dbReference type="EMBL" id="ELR11308.1"/>
    </source>
</evidence>
<feature type="compositionally biased region" description="Basic and acidic residues" evidence="1">
    <location>
        <begin position="93"/>
        <end position="104"/>
    </location>
</feature>
<dbReference type="Proteomes" id="UP000011083">
    <property type="component" value="Unassembled WGS sequence"/>
</dbReference>
<dbReference type="RefSeq" id="XP_004333321.1">
    <property type="nucleotide sequence ID" value="XM_004333273.1"/>
</dbReference>
<protein>
    <recommendedName>
        <fullName evidence="2">Hypervirulence associated protein TUDOR domain-containing protein</fullName>
    </recommendedName>
</protein>
<evidence type="ECO:0000313" key="4">
    <source>
        <dbReference type="Proteomes" id="UP000011083"/>
    </source>
</evidence>
<dbReference type="KEGG" id="acan:ACA1_189840"/>
<sequence length="153" mass="16982">MADKELQPGEKVEWNSASGPVVGTVEKKLTKPTTIKSHKVAASEENPEYLVHSDKTGARAAHKPEALTSLDRPDEVEPSKKRERDQGDEEKEEEKRKEKEEKVASAELADEAEAKEDASPKNKKAKLDDKEEPNKAAQAPEEEIRQEQAAANE</sequence>
<feature type="compositionally biased region" description="Basic and acidic residues" evidence="1">
    <location>
        <begin position="115"/>
        <end position="134"/>
    </location>
</feature>
<dbReference type="Pfam" id="PF11160">
    <property type="entry name" value="Hva1_TUDOR"/>
    <property type="match status" value="1"/>
</dbReference>
<dbReference type="EMBL" id="KB008154">
    <property type="protein sequence ID" value="ELR11308.1"/>
    <property type="molecule type" value="Genomic_DNA"/>
</dbReference>
<feature type="compositionally biased region" description="Basic and acidic residues" evidence="1">
    <location>
        <begin position="1"/>
        <end position="13"/>
    </location>
</feature>
<name>L8GEZ3_ACACF</name>
<dbReference type="OrthoDB" id="10052172at2759"/>
<accession>L8GEZ3</accession>
<dbReference type="GeneID" id="14911763"/>
<dbReference type="InterPro" id="IPR021331">
    <property type="entry name" value="Hva1_TUDOR"/>
</dbReference>
<proteinExistence type="predicted"/>
<evidence type="ECO:0000259" key="2">
    <source>
        <dbReference type="Pfam" id="PF11160"/>
    </source>
</evidence>
<feature type="compositionally biased region" description="Basic and acidic residues" evidence="1">
    <location>
        <begin position="51"/>
        <end position="85"/>
    </location>
</feature>
<feature type="region of interest" description="Disordered" evidence="1">
    <location>
        <begin position="1"/>
        <end position="153"/>
    </location>
</feature>
<organism evidence="3 4">
    <name type="scientific">Acanthamoeba castellanii (strain ATCC 30010 / Neff)</name>
    <dbReference type="NCBI Taxonomy" id="1257118"/>
    <lineage>
        <taxon>Eukaryota</taxon>
        <taxon>Amoebozoa</taxon>
        <taxon>Discosea</taxon>
        <taxon>Longamoebia</taxon>
        <taxon>Centramoebida</taxon>
        <taxon>Acanthamoebidae</taxon>
        <taxon>Acanthamoeba</taxon>
    </lineage>
</organism>
<reference evidence="3 4" key="1">
    <citation type="journal article" date="2013" name="Genome Biol.">
        <title>Genome of Acanthamoeba castellanii highlights extensive lateral gene transfer and early evolution of tyrosine kinase signaling.</title>
        <authorList>
            <person name="Clarke M."/>
            <person name="Lohan A.J."/>
            <person name="Liu B."/>
            <person name="Lagkouvardos I."/>
            <person name="Roy S."/>
            <person name="Zafar N."/>
            <person name="Bertelli C."/>
            <person name="Schilde C."/>
            <person name="Kianianmomeni A."/>
            <person name="Burglin T.R."/>
            <person name="Frech C."/>
            <person name="Turcotte B."/>
            <person name="Kopec K.O."/>
            <person name="Synnott J.M."/>
            <person name="Choo C."/>
            <person name="Paponov I."/>
            <person name="Finkler A."/>
            <person name="Soon Heng Tan C."/>
            <person name="Hutchins A.P."/>
            <person name="Weinmeier T."/>
            <person name="Rattei T."/>
            <person name="Chu J.S."/>
            <person name="Gimenez G."/>
            <person name="Irimia M."/>
            <person name="Rigden D.J."/>
            <person name="Fitzpatrick D.A."/>
            <person name="Lorenzo-Morales J."/>
            <person name="Bateman A."/>
            <person name="Chiu C.H."/>
            <person name="Tang P."/>
            <person name="Hegemann P."/>
            <person name="Fromm H."/>
            <person name="Raoult D."/>
            <person name="Greub G."/>
            <person name="Miranda-Saavedra D."/>
            <person name="Chen N."/>
            <person name="Nash P."/>
            <person name="Ginger M.L."/>
            <person name="Horn M."/>
            <person name="Schaap P."/>
            <person name="Caler L."/>
            <person name="Loftus B."/>
        </authorList>
    </citation>
    <scope>NUCLEOTIDE SEQUENCE [LARGE SCALE GENOMIC DNA]</scope>
    <source>
        <strain evidence="3 4">Neff</strain>
    </source>
</reference>
<evidence type="ECO:0000256" key="1">
    <source>
        <dbReference type="SAM" id="MobiDB-lite"/>
    </source>
</evidence>
<dbReference type="VEuPathDB" id="AmoebaDB:ACA1_189840"/>
<dbReference type="AlphaFoldDB" id="L8GEZ3"/>
<feature type="domain" description="Hypervirulence associated protein TUDOR" evidence="2">
    <location>
        <begin position="9"/>
        <end position="67"/>
    </location>
</feature>
<dbReference type="Gene3D" id="2.30.30.1060">
    <property type="match status" value="1"/>
</dbReference>
<keyword evidence="4" id="KW-1185">Reference proteome</keyword>
<gene>
    <name evidence="3" type="ORF">ACA1_189840</name>
</gene>